<dbReference type="GO" id="GO:0006525">
    <property type="term" value="P:arginine metabolic process"/>
    <property type="evidence" value="ECO:0007669"/>
    <property type="project" value="TreeGrafter"/>
</dbReference>
<evidence type="ECO:0000313" key="5">
    <source>
        <dbReference type="Proteomes" id="UP001155241"/>
    </source>
</evidence>
<dbReference type="GO" id="GO:0000052">
    <property type="term" value="P:citrulline metabolic process"/>
    <property type="evidence" value="ECO:0007669"/>
    <property type="project" value="TreeGrafter"/>
</dbReference>
<accession>A0A9X2FD54</accession>
<keyword evidence="5" id="KW-1185">Reference proteome</keyword>
<protein>
    <submittedName>
        <fullName evidence="4">Arginine deiminase-related protein</fullName>
    </submittedName>
</protein>
<evidence type="ECO:0000256" key="2">
    <source>
        <dbReference type="ARBA" id="ARBA00022801"/>
    </source>
</evidence>
<dbReference type="EMBL" id="JAMXLR010000064">
    <property type="protein sequence ID" value="MCO6046013.1"/>
    <property type="molecule type" value="Genomic_DNA"/>
</dbReference>
<dbReference type="Proteomes" id="UP001155241">
    <property type="component" value="Unassembled WGS sequence"/>
</dbReference>
<evidence type="ECO:0000313" key="4">
    <source>
        <dbReference type="EMBL" id="MCO6046013.1"/>
    </source>
</evidence>
<gene>
    <name evidence="4" type="ORF">NG895_19105</name>
</gene>
<dbReference type="PANTHER" id="PTHR12737:SF9">
    <property type="entry name" value="DIMETHYLARGININASE"/>
    <property type="match status" value="1"/>
</dbReference>
<dbReference type="InterPro" id="IPR033199">
    <property type="entry name" value="DDAH-like"/>
</dbReference>
<comment type="caution">
    <text evidence="4">The sequence shown here is derived from an EMBL/GenBank/DDBJ whole genome shotgun (WGS) entry which is preliminary data.</text>
</comment>
<comment type="similarity">
    <text evidence="1">Belongs to the DDAH family.</text>
</comment>
<name>A0A9X2FD54_9BACT</name>
<evidence type="ECO:0000256" key="3">
    <source>
        <dbReference type="PIRSR" id="PIRSR633199-1"/>
    </source>
</evidence>
<reference evidence="4" key="1">
    <citation type="submission" date="2022-06" db="EMBL/GenBank/DDBJ databases">
        <title>Aeoliella straminimaris, a novel planctomycete from sediments.</title>
        <authorList>
            <person name="Vitorino I.R."/>
            <person name="Lage O.M."/>
        </authorList>
    </citation>
    <scope>NUCLEOTIDE SEQUENCE</scope>
    <source>
        <strain evidence="4">ICT_H6.2</strain>
    </source>
</reference>
<dbReference type="GO" id="GO:0016597">
    <property type="term" value="F:amino acid binding"/>
    <property type="evidence" value="ECO:0007669"/>
    <property type="project" value="TreeGrafter"/>
</dbReference>
<feature type="active site" description="Proton donor" evidence="3">
    <location>
        <position position="171"/>
    </location>
</feature>
<dbReference type="RefSeq" id="WP_252854129.1">
    <property type="nucleotide sequence ID" value="NZ_JAMXLR010000064.1"/>
</dbReference>
<keyword evidence="2" id="KW-0378">Hydrolase</keyword>
<feature type="active site" description="Nucleophile" evidence="3">
    <location>
        <position position="265"/>
    </location>
</feature>
<dbReference type="PANTHER" id="PTHR12737">
    <property type="entry name" value="DIMETHYLARGININE DIMETHYLAMINOHYDROLASE"/>
    <property type="match status" value="1"/>
</dbReference>
<evidence type="ECO:0000256" key="1">
    <source>
        <dbReference type="ARBA" id="ARBA00008532"/>
    </source>
</evidence>
<dbReference type="AlphaFoldDB" id="A0A9X2FD54"/>
<dbReference type="Pfam" id="PF19420">
    <property type="entry name" value="DDAH_eukar"/>
    <property type="match status" value="1"/>
</dbReference>
<dbReference type="GO" id="GO:0045429">
    <property type="term" value="P:positive regulation of nitric oxide biosynthetic process"/>
    <property type="evidence" value="ECO:0007669"/>
    <property type="project" value="TreeGrafter"/>
</dbReference>
<organism evidence="4 5">
    <name type="scientific">Aeoliella straminimaris</name>
    <dbReference type="NCBI Taxonomy" id="2954799"/>
    <lineage>
        <taxon>Bacteria</taxon>
        <taxon>Pseudomonadati</taxon>
        <taxon>Planctomycetota</taxon>
        <taxon>Planctomycetia</taxon>
        <taxon>Pirellulales</taxon>
        <taxon>Lacipirellulaceae</taxon>
        <taxon>Aeoliella</taxon>
    </lineage>
</organism>
<dbReference type="GO" id="GO:0016403">
    <property type="term" value="F:dimethylargininase activity"/>
    <property type="evidence" value="ECO:0007669"/>
    <property type="project" value="TreeGrafter"/>
</dbReference>
<dbReference type="Gene3D" id="3.75.10.10">
    <property type="entry name" value="L-arginine/glycine Amidinotransferase, Chain A"/>
    <property type="match status" value="1"/>
</dbReference>
<dbReference type="SUPFAM" id="SSF55909">
    <property type="entry name" value="Pentein"/>
    <property type="match status" value="1"/>
</dbReference>
<proteinExistence type="inferred from homology"/>
<sequence length="278" mass="30779">MKHSPTLLMCPPEFFGIEYEINPWMNVEVAADHAVAEQQWNGLHEHLKSTGIAIERVEPVQGLPDLVFTANAGLVYENRVLVSRFRHPQRQGESPVFRAWFESFGFEVIEFAPADQGGGYDFEGAGDALFCGDTLFAGYRMRSDATCHQQIGALLGVRVIPVELVDARYYHLDTCFCPLAEDVAIWYPPAFDDYGRRAIEGTIGNLIEVEQAEAERFACNAVVVGQQVFTNTGCPKLHEELASRGYSPTATPLDEFVKAGGSAKCLTLRLDGEEAALW</sequence>